<evidence type="ECO:0000313" key="2">
    <source>
        <dbReference type="EMBL" id="TNV85599.1"/>
    </source>
</evidence>
<organism evidence="2 3">
    <name type="scientific">Halteria grandinella</name>
    <dbReference type="NCBI Taxonomy" id="5974"/>
    <lineage>
        <taxon>Eukaryota</taxon>
        <taxon>Sar</taxon>
        <taxon>Alveolata</taxon>
        <taxon>Ciliophora</taxon>
        <taxon>Intramacronucleata</taxon>
        <taxon>Spirotrichea</taxon>
        <taxon>Stichotrichia</taxon>
        <taxon>Sporadotrichida</taxon>
        <taxon>Halteriidae</taxon>
        <taxon>Halteria</taxon>
    </lineage>
</organism>
<name>A0A8J8P4D0_HALGN</name>
<dbReference type="EMBL" id="RRYP01001697">
    <property type="protein sequence ID" value="TNV85599.1"/>
    <property type="molecule type" value="Genomic_DNA"/>
</dbReference>
<evidence type="ECO:0000256" key="1">
    <source>
        <dbReference type="SAM" id="MobiDB-lite"/>
    </source>
</evidence>
<comment type="caution">
    <text evidence="2">The sequence shown here is derived from an EMBL/GenBank/DDBJ whole genome shotgun (WGS) entry which is preliminary data.</text>
</comment>
<keyword evidence="3" id="KW-1185">Reference proteome</keyword>
<feature type="compositionally biased region" description="Polar residues" evidence="1">
    <location>
        <begin position="305"/>
        <end position="314"/>
    </location>
</feature>
<feature type="compositionally biased region" description="Low complexity" evidence="1">
    <location>
        <begin position="82"/>
        <end position="95"/>
    </location>
</feature>
<feature type="region of interest" description="Disordered" evidence="1">
    <location>
        <begin position="32"/>
        <end position="119"/>
    </location>
</feature>
<reference evidence="2" key="1">
    <citation type="submission" date="2019-06" db="EMBL/GenBank/DDBJ databases">
        <authorList>
            <person name="Zheng W."/>
        </authorList>
    </citation>
    <scope>NUCLEOTIDE SEQUENCE</scope>
    <source>
        <strain evidence="2">QDHG01</strain>
    </source>
</reference>
<feature type="region of interest" description="Disordered" evidence="1">
    <location>
        <begin position="815"/>
        <end position="835"/>
    </location>
</feature>
<evidence type="ECO:0000313" key="3">
    <source>
        <dbReference type="Proteomes" id="UP000785679"/>
    </source>
</evidence>
<feature type="compositionally biased region" description="Basic and acidic residues" evidence="1">
    <location>
        <begin position="1218"/>
        <end position="1236"/>
    </location>
</feature>
<accession>A0A8J8P4D0</accession>
<feature type="compositionally biased region" description="Polar residues" evidence="1">
    <location>
        <begin position="32"/>
        <end position="48"/>
    </location>
</feature>
<feature type="compositionally biased region" description="Basic and acidic residues" evidence="1">
    <location>
        <begin position="334"/>
        <end position="344"/>
    </location>
</feature>
<dbReference type="OrthoDB" id="10692586at2759"/>
<feature type="region of interest" description="Disordered" evidence="1">
    <location>
        <begin position="521"/>
        <end position="554"/>
    </location>
</feature>
<dbReference type="AlphaFoldDB" id="A0A8J8P4D0"/>
<protein>
    <submittedName>
        <fullName evidence="2">Uncharacterized protein</fullName>
    </submittedName>
</protein>
<gene>
    <name evidence="2" type="ORF">FGO68_gene207</name>
</gene>
<sequence>MHVCMAIKQKFLLPSLIAQMDISHLNIKSPLVQSKKTSPGPSQLQSNQQKKDTSSGGGSLLGQISPPPTLGHSPPQVRVPQLKTTNRNNNLFLNTSETSKGKGTPETNHSPPQKRLGNKQVLTNKKTTAQFARQSVKSGQNLVKESEVDELTKVMGEISETVRLELFMETNNNGNVPFKQANIDTLAKLLPSFPGNVSSSHQDSPRNLENTTIKKGTQFSLENLDDDEDGTLGMPKTIKSRVINFDEQHHHEHVEGERIPSHLLLRHATDFSDGLLKANGNNNIQDAHNTKNDHYLMIDLDHGSHASSSAMSQNEGKKGGKKRHHHNHDNEDELILRDSEKSSSDDNILLTIPIPENHRKQTPSQQQMMRNSQSSKLAGVKRLGQHGGMAGNMSEAQMAAAGISNKMLESIDSSAQGLKNSFMPVTIKEPQNAQQILDSFRDNLYDRQRQLLKTSYQQFGNINSSELIKRFVPRDATNVIKLGLAKVGEGQKSKAINLKKLNPEELDRVIKDSYKTLITIKNPDQKQPTTQRKNSLRKDPLNYLNASMDSNGDTKENLKAKYARFTRIIPLQYMGNHHHHHYPTSDSSNINSLQNSMCEGGPPTTDAFGKKHSVQEATKSGFGNVFIAPYGSQKGDKLRILECVQNAQSPQQHQIKDLFSHQVLMKKIDEHLKTSPKRLNSILENNLDIMAPQINFLSSPQQTENPRKFTEQPVKRSGLLKSSGELELVRTSVQEMHPHATQHFSNIGEGFFTNRMRKSVKGSVIGETHRKSMSLFNSGDNRQIKTAIQEKIAKKGLGGFMSAAISQRPRILHLESSKSRQDTQSPEQRKSIPKYQDFKQGMVFSEVYSSKPILQETFDIIGTNTTNDFQNKIKIIEGANSASQSFANFFNTHHYSPTGTLSERTNSPQPAIADTQIIQSQQVTMRTSSIKKRVIEKYDFKQSKDQSFLGFRIPCLNESLYSTMTNNGPFQLVNKAVWQRIRGDEARDAKQTVKIEDKLATIQRNASLMNVEKRKELMSDADKSYNTFIVETVDSISRMRQSGPFFNRVSPTKPKVFPAQFVKSSGSGSPMKLNIQSFKDVSLKNEGIGLSVRELGLSSENGSSTVGSAKMLRASASPKNDSTANPLQALLAQRNAPKIKVKPTTSTDEVPQDQALAHQMKKRQLTKKKEDISASPKAKGSKSPKRNLSPKNKKAKKGPIQILNFSSASAKSGGEMSPKGEDTIINEEPEKIEQFD</sequence>
<feature type="region of interest" description="Disordered" evidence="1">
    <location>
        <begin position="305"/>
        <end position="346"/>
    </location>
</feature>
<feature type="region of interest" description="Disordered" evidence="1">
    <location>
        <begin position="1133"/>
        <end position="1236"/>
    </location>
</feature>
<dbReference type="Proteomes" id="UP000785679">
    <property type="component" value="Unassembled WGS sequence"/>
</dbReference>
<proteinExistence type="predicted"/>